<dbReference type="GO" id="GO:0005886">
    <property type="term" value="C:plasma membrane"/>
    <property type="evidence" value="ECO:0007669"/>
    <property type="project" value="TreeGrafter"/>
</dbReference>
<dbReference type="RefSeq" id="WP_013484259.1">
    <property type="nucleotide sequence ID" value="NC_014828.1"/>
</dbReference>
<dbReference type="InterPro" id="IPR042177">
    <property type="entry name" value="Cell/Rod_1"/>
</dbReference>
<evidence type="ECO:0000313" key="9">
    <source>
        <dbReference type="Proteomes" id="UP000001551"/>
    </source>
</evidence>
<gene>
    <name evidence="8" type="ordered locus">Ethha_0292</name>
</gene>
<comment type="similarity">
    <text evidence="1 5">Belongs to the MreC family.</text>
</comment>
<sequence length="288" mass="30780">MREFFRSLQFKIFAAIALVLIGLMLRSALSGGSSTITASVFGTVVSPFQQLSSTVSDFFYGAFSNIASAGQLRAENDTLKKQLSDLRSQLVNYNQMQQENEQYQKMYSISKENPDLKLAPARVISRDPGQWYSAFTINKGSVDGIQPYEPVITPDGLVGETTQVMATTTVVTTILDPTVKVSIVVSETGDLGLAHGDRDLSAKGLLAIDYLPKDSAVAGGNIIVTAGRAGVFPPNLKVGLVQQVKTQNSGITLYAVCKPLADPTTVKDVTVVTNFTGKNVDTSAASSK</sequence>
<dbReference type="eggNOG" id="COG1792">
    <property type="taxonomic scope" value="Bacteria"/>
</dbReference>
<evidence type="ECO:0000256" key="5">
    <source>
        <dbReference type="PIRNR" id="PIRNR038471"/>
    </source>
</evidence>
<dbReference type="EMBL" id="CP002400">
    <property type="protein sequence ID" value="ADU25878.1"/>
    <property type="molecule type" value="Genomic_DNA"/>
</dbReference>
<dbReference type="InterPro" id="IPR042175">
    <property type="entry name" value="Cell/Rod_MreC_2"/>
</dbReference>
<feature type="domain" description="Rod shape-determining protein MreC beta-barrel core" evidence="7">
    <location>
        <begin position="123"/>
        <end position="272"/>
    </location>
</feature>
<dbReference type="InterPro" id="IPR007221">
    <property type="entry name" value="MreC"/>
</dbReference>
<dbReference type="Gene3D" id="2.40.10.350">
    <property type="entry name" value="Rod shape-determining protein MreC, domain 2"/>
    <property type="match status" value="1"/>
</dbReference>
<dbReference type="Proteomes" id="UP000001551">
    <property type="component" value="Chromosome"/>
</dbReference>
<dbReference type="HOGENOM" id="CLU_042663_1_2_9"/>
<name>E6U7E3_ETHHY</name>
<comment type="function">
    <text evidence="5">Involved in formation and maintenance of cell shape.</text>
</comment>
<organism evidence="8 9">
    <name type="scientific">Ethanoligenens harbinense (strain DSM 18485 / JCM 12961 / CGMCC 1.5033 / YUAN-3)</name>
    <dbReference type="NCBI Taxonomy" id="663278"/>
    <lineage>
        <taxon>Bacteria</taxon>
        <taxon>Bacillati</taxon>
        <taxon>Bacillota</taxon>
        <taxon>Clostridia</taxon>
        <taxon>Eubacteriales</taxon>
        <taxon>Oscillospiraceae</taxon>
        <taxon>Ethanoligenens</taxon>
    </lineage>
</organism>
<proteinExistence type="inferred from homology"/>
<evidence type="ECO:0000259" key="7">
    <source>
        <dbReference type="Pfam" id="PF04085"/>
    </source>
</evidence>
<dbReference type="KEGG" id="eha:Ethha_0292"/>
<feature type="coiled-coil region" evidence="6">
    <location>
        <begin position="69"/>
        <end position="113"/>
    </location>
</feature>
<evidence type="ECO:0000256" key="3">
    <source>
        <dbReference type="ARBA" id="ARBA00022960"/>
    </source>
</evidence>
<evidence type="ECO:0000256" key="1">
    <source>
        <dbReference type="ARBA" id="ARBA00009369"/>
    </source>
</evidence>
<dbReference type="GO" id="GO:0008360">
    <property type="term" value="P:regulation of cell shape"/>
    <property type="evidence" value="ECO:0007669"/>
    <property type="project" value="UniProtKB-KW"/>
</dbReference>
<accession>E6U7E3</accession>
<keyword evidence="3 5" id="KW-0133">Cell shape</keyword>
<dbReference type="PANTHER" id="PTHR34138">
    <property type="entry name" value="CELL SHAPE-DETERMINING PROTEIN MREC"/>
    <property type="match status" value="1"/>
</dbReference>
<dbReference type="InterPro" id="IPR055342">
    <property type="entry name" value="MreC_beta-barrel_core"/>
</dbReference>
<dbReference type="PIRSF" id="PIRSF038471">
    <property type="entry name" value="MreC"/>
    <property type="match status" value="1"/>
</dbReference>
<dbReference type="Gene3D" id="2.40.10.340">
    <property type="entry name" value="Rod shape-determining protein MreC, domain 1"/>
    <property type="match status" value="1"/>
</dbReference>
<dbReference type="PANTHER" id="PTHR34138:SF1">
    <property type="entry name" value="CELL SHAPE-DETERMINING PROTEIN MREC"/>
    <property type="match status" value="1"/>
</dbReference>
<evidence type="ECO:0000256" key="4">
    <source>
        <dbReference type="ARBA" id="ARBA00032089"/>
    </source>
</evidence>
<dbReference type="STRING" id="663278.Ethha_0292"/>
<keyword evidence="9" id="KW-1185">Reference proteome</keyword>
<evidence type="ECO:0000256" key="2">
    <source>
        <dbReference type="ARBA" id="ARBA00013855"/>
    </source>
</evidence>
<reference evidence="8 9" key="1">
    <citation type="submission" date="2010-12" db="EMBL/GenBank/DDBJ databases">
        <title>Complete sequence of Ethanoligenens harbinense YUAN-3.</title>
        <authorList>
            <person name="Lucas S."/>
            <person name="Copeland A."/>
            <person name="Lapidus A."/>
            <person name="Cheng J.-F."/>
            <person name="Bruce D."/>
            <person name="Goodwin L."/>
            <person name="Pitluck S."/>
            <person name="Chertkov O."/>
            <person name="Misra M."/>
            <person name="Detter J.C."/>
            <person name="Han C."/>
            <person name="Tapia R."/>
            <person name="Land M."/>
            <person name="Hauser L."/>
            <person name="Jeffries C."/>
            <person name="Kyrpides N."/>
            <person name="Ivanova N."/>
            <person name="Mikhailova N."/>
            <person name="Wang A."/>
            <person name="Mouttaki H."/>
            <person name="He Z."/>
            <person name="Zhou J."/>
            <person name="Hemme C.L."/>
            <person name="Woyke T."/>
        </authorList>
    </citation>
    <scope>NUCLEOTIDE SEQUENCE [LARGE SCALE GENOMIC DNA]</scope>
    <source>
        <strain evidence="9">DSM 18485 / JCM 12961 / CGMCC 1.5033 / YUAN-3</strain>
    </source>
</reference>
<keyword evidence="6" id="KW-0175">Coiled coil</keyword>
<evidence type="ECO:0000256" key="6">
    <source>
        <dbReference type="SAM" id="Coils"/>
    </source>
</evidence>
<dbReference type="AlphaFoldDB" id="E6U7E3"/>
<evidence type="ECO:0000313" key="8">
    <source>
        <dbReference type="EMBL" id="ADU25878.1"/>
    </source>
</evidence>
<dbReference type="NCBIfam" id="TIGR00219">
    <property type="entry name" value="mreC"/>
    <property type="match status" value="1"/>
</dbReference>
<protein>
    <recommendedName>
        <fullName evidence="2 5">Cell shape-determining protein MreC</fullName>
    </recommendedName>
    <alternativeName>
        <fullName evidence="4 5">Cell shape protein MreC</fullName>
    </alternativeName>
</protein>
<dbReference type="Pfam" id="PF04085">
    <property type="entry name" value="MreC"/>
    <property type="match status" value="1"/>
</dbReference>